<evidence type="ECO:0000313" key="3">
    <source>
        <dbReference type="Proteomes" id="UP001630127"/>
    </source>
</evidence>
<accession>A0ABD2ZLP6</accession>
<evidence type="ECO:0000313" key="2">
    <source>
        <dbReference type="EMBL" id="KAL3519352.1"/>
    </source>
</evidence>
<proteinExistence type="predicted"/>
<dbReference type="AlphaFoldDB" id="A0ABD2ZLP6"/>
<organism evidence="2 3">
    <name type="scientific">Cinchona calisaya</name>
    <dbReference type="NCBI Taxonomy" id="153742"/>
    <lineage>
        <taxon>Eukaryota</taxon>
        <taxon>Viridiplantae</taxon>
        <taxon>Streptophyta</taxon>
        <taxon>Embryophyta</taxon>
        <taxon>Tracheophyta</taxon>
        <taxon>Spermatophyta</taxon>
        <taxon>Magnoliopsida</taxon>
        <taxon>eudicotyledons</taxon>
        <taxon>Gunneridae</taxon>
        <taxon>Pentapetalae</taxon>
        <taxon>asterids</taxon>
        <taxon>lamiids</taxon>
        <taxon>Gentianales</taxon>
        <taxon>Rubiaceae</taxon>
        <taxon>Cinchonoideae</taxon>
        <taxon>Cinchoneae</taxon>
        <taxon>Cinchona</taxon>
    </lineage>
</organism>
<gene>
    <name evidence="2" type="ORF">ACH5RR_017501</name>
</gene>
<feature type="region of interest" description="Disordered" evidence="1">
    <location>
        <begin position="74"/>
        <end position="134"/>
    </location>
</feature>
<name>A0ABD2ZLP6_9GENT</name>
<comment type="caution">
    <text evidence="2">The sequence shown here is derived from an EMBL/GenBank/DDBJ whole genome shotgun (WGS) entry which is preliminary data.</text>
</comment>
<protein>
    <submittedName>
        <fullName evidence="2">Uncharacterized protein</fullName>
    </submittedName>
</protein>
<feature type="compositionally biased region" description="Acidic residues" evidence="1">
    <location>
        <begin position="74"/>
        <end position="91"/>
    </location>
</feature>
<sequence length="134" mass="15109">MRCFHCGKCKNNEYVGEELTVSDEVEVSGITIFELDRIVEGVGVLVIRGTIVWLLELYIETLFKKIRQLEIGSDFEDDNSNDDDYNMDEDKDNGSADAALDSGSDFESIRGSDEEDSNRLSKFNPQSDMENPPL</sequence>
<evidence type="ECO:0000256" key="1">
    <source>
        <dbReference type="SAM" id="MobiDB-lite"/>
    </source>
</evidence>
<keyword evidence="3" id="KW-1185">Reference proteome</keyword>
<reference evidence="2 3" key="1">
    <citation type="submission" date="2024-11" db="EMBL/GenBank/DDBJ databases">
        <title>A near-complete genome assembly of Cinchona calisaya.</title>
        <authorList>
            <person name="Lian D.C."/>
            <person name="Zhao X.W."/>
            <person name="Wei L."/>
        </authorList>
    </citation>
    <scope>NUCLEOTIDE SEQUENCE [LARGE SCALE GENOMIC DNA]</scope>
    <source>
        <tissue evidence="2">Nenye</tissue>
    </source>
</reference>
<feature type="compositionally biased region" description="Polar residues" evidence="1">
    <location>
        <begin position="120"/>
        <end position="134"/>
    </location>
</feature>
<dbReference type="Proteomes" id="UP001630127">
    <property type="component" value="Unassembled WGS sequence"/>
</dbReference>
<dbReference type="EMBL" id="JBJUIK010000008">
    <property type="protein sequence ID" value="KAL3519352.1"/>
    <property type="molecule type" value="Genomic_DNA"/>
</dbReference>